<evidence type="ECO:0000256" key="3">
    <source>
        <dbReference type="ARBA" id="ARBA00022801"/>
    </source>
</evidence>
<dbReference type="InterPro" id="IPR008181">
    <property type="entry name" value="dUTPase"/>
</dbReference>
<evidence type="ECO:0000256" key="4">
    <source>
        <dbReference type="ARBA" id="ARBA00023080"/>
    </source>
</evidence>
<evidence type="ECO:0000256" key="2">
    <source>
        <dbReference type="ARBA" id="ARBA00012379"/>
    </source>
</evidence>
<dbReference type="Pfam" id="PF00692">
    <property type="entry name" value="dUTPase"/>
    <property type="match status" value="1"/>
</dbReference>
<feature type="domain" description="dUTPase-like" evidence="5">
    <location>
        <begin position="21"/>
        <end position="100"/>
    </location>
</feature>
<organism evidence="6">
    <name type="scientific">viral metagenome</name>
    <dbReference type="NCBI Taxonomy" id="1070528"/>
    <lineage>
        <taxon>unclassified sequences</taxon>
        <taxon>metagenomes</taxon>
        <taxon>organismal metagenomes</taxon>
    </lineage>
</organism>
<name>A0A6C0LWK9_9ZZZZ</name>
<dbReference type="GO" id="GO:0006226">
    <property type="term" value="P:dUMP biosynthetic process"/>
    <property type="evidence" value="ECO:0007669"/>
    <property type="project" value="InterPro"/>
</dbReference>
<dbReference type="GO" id="GO:0004170">
    <property type="term" value="F:dUTP diphosphatase activity"/>
    <property type="evidence" value="ECO:0007669"/>
    <property type="project" value="UniProtKB-EC"/>
</dbReference>
<proteinExistence type="inferred from homology"/>
<dbReference type="InterPro" id="IPR036157">
    <property type="entry name" value="dUTPase-like_sf"/>
</dbReference>
<dbReference type="CDD" id="cd07557">
    <property type="entry name" value="trimeric_dUTPase"/>
    <property type="match status" value="1"/>
</dbReference>
<dbReference type="InterPro" id="IPR033704">
    <property type="entry name" value="dUTPase_trimeric"/>
</dbReference>
<accession>A0A6C0LWK9</accession>
<dbReference type="EMBL" id="MN740584">
    <property type="protein sequence ID" value="QHU35149.1"/>
    <property type="molecule type" value="Genomic_DNA"/>
</dbReference>
<dbReference type="SUPFAM" id="SSF51283">
    <property type="entry name" value="dUTPase-like"/>
    <property type="match status" value="1"/>
</dbReference>
<dbReference type="EC" id="3.6.1.23" evidence="2"/>
<dbReference type="Gene3D" id="2.70.40.10">
    <property type="match status" value="1"/>
</dbReference>
<reference evidence="6" key="1">
    <citation type="journal article" date="2020" name="Nature">
        <title>Giant virus diversity and host interactions through global metagenomics.</title>
        <authorList>
            <person name="Schulz F."/>
            <person name="Roux S."/>
            <person name="Paez-Espino D."/>
            <person name="Jungbluth S."/>
            <person name="Walsh D.A."/>
            <person name="Denef V.J."/>
            <person name="McMahon K.D."/>
            <person name="Konstantinidis K.T."/>
            <person name="Eloe-Fadrosh E.A."/>
            <person name="Kyrpides N.C."/>
            <person name="Woyke T."/>
        </authorList>
    </citation>
    <scope>NUCLEOTIDE SEQUENCE</scope>
    <source>
        <strain evidence="6">GVMAG-S-1017745-26</strain>
    </source>
</reference>
<evidence type="ECO:0000313" key="6">
    <source>
        <dbReference type="EMBL" id="QHU35149.1"/>
    </source>
</evidence>
<dbReference type="InterPro" id="IPR029054">
    <property type="entry name" value="dUTPase-like"/>
</dbReference>
<sequence>MKRLLIKPVDNRAIEYYESHTTYHPGDCGVDLFVLEDIEICPGETKLIDLGIQCEMVNLVPANNINCSYYLYPRSSISTKTPLILANSTGIIDSGYRGNLIAAVKYVPNNDDLNNLVLKTVDYLLKNDIAYLNQEGVTIDKIRENVVDKLPKFTIKAGTRLVQICTPNLEPIDIKLVTELSNSSRGSGGFGSTDNYINAV</sequence>
<evidence type="ECO:0000259" key="5">
    <source>
        <dbReference type="Pfam" id="PF00692"/>
    </source>
</evidence>
<dbReference type="PANTHER" id="PTHR11241:SF0">
    <property type="entry name" value="DEOXYURIDINE 5'-TRIPHOSPHATE NUCLEOTIDOHYDROLASE"/>
    <property type="match status" value="1"/>
</dbReference>
<dbReference type="PANTHER" id="PTHR11241">
    <property type="entry name" value="DEOXYURIDINE 5'-TRIPHOSPHATE NUCLEOTIDOHYDROLASE"/>
    <property type="match status" value="1"/>
</dbReference>
<dbReference type="GO" id="GO:0000287">
    <property type="term" value="F:magnesium ion binding"/>
    <property type="evidence" value="ECO:0007669"/>
    <property type="project" value="InterPro"/>
</dbReference>
<comment type="similarity">
    <text evidence="1">Belongs to the dUTPase family.</text>
</comment>
<dbReference type="GO" id="GO:0046081">
    <property type="term" value="P:dUTP catabolic process"/>
    <property type="evidence" value="ECO:0007669"/>
    <property type="project" value="InterPro"/>
</dbReference>
<protein>
    <recommendedName>
        <fullName evidence="2">dUTP diphosphatase</fullName>
        <ecNumber evidence="2">3.6.1.23</ecNumber>
    </recommendedName>
</protein>
<evidence type="ECO:0000256" key="1">
    <source>
        <dbReference type="ARBA" id="ARBA00006581"/>
    </source>
</evidence>
<keyword evidence="4" id="KW-0546">Nucleotide metabolism</keyword>
<dbReference type="AlphaFoldDB" id="A0A6C0LWK9"/>
<keyword evidence="3" id="KW-0378">Hydrolase</keyword>